<feature type="chain" id="PRO_5045929498" evidence="5">
    <location>
        <begin position="27"/>
        <end position="343"/>
    </location>
</feature>
<evidence type="ECO:0000259" key="6">
    <source>
        <dbReference type="Pfam" id="PF00419"/>
    </source>
</evidence>
<dbReference type="RefSeq" id="WP_377368462.1">
    <property type="nucleotide sequence ID" value="NZ_JBHTMN010000014.1"/>
</dbReference>
<dbReference type="InterPro" id="IPR036937">
    <property type="entry name" value="Adhesion_dom_fimbrial_sf"/>
</dbReference>
<comment type="similarity">
    <text evidence="2">Belongs to the fimbrial protein family.</text>
</comment>
<dbReference type="PANTHER" id="PTHR33420">
    <property type="entry name" value="FIMBRIAL SUBUNIT ELFA-RELATED"/>
    <property type="match status" value="1"/>
</dbReference>
<organism evidence="8 9">
    <name type="scientific">Rhodanobacter aciditrophus</name>
    <dbReference type="NCBI Taxonomy" id="1623218"/>
    <lineage>
        <taxon>Bacteria</taxon>
        <taxon>Pseudomonadati</taxon>
        <taxon>Pseudomonadota</taxon>
        <taxon>Gammaproteobacteria</taxon>
        <taxon>Lysobacterales</taxon>
        <taxon>Rhodanobacteraceae</taxon>
        <taxon>Rhodanobacter</taxon>
    </lineage>
</organism>
<proteinExistence type="inferred from homology"/>
<accession>A0ABW4B6W0</accession>
<dbReference type="InterPro" id="IPR054160">
    <property type="entry name" value="MrkD_recept-bd"/>
</dbReference>
<evidence type="ECO:0000259" key="7">
    <source>
        <dbReference type="Pfam" id="PF22003"/>
    </source>
</evidence>
<dbReference type="EMBL" id="JBHTMN010000014">
    <property type="protein sequence ID" value="MFD1384340.1"/>
    <property type="molecule type" value="Genomic_DNA"/>
</dbReference>
<evidence type="ECO:0000256" key="2">
    <source>
        <dbReference type="ARBA" id="ARBA00006671"/>
    </source>
</evidence>
<evidence type="ECO:0000256" key="4">
    <source>
        <dbReference type="ARBA" id="ARBA00023263"/>
    </source>
</evidence>
<protein>
    <submittedName>
        <fullName evidence="8">Fimbrial protein</fullName>
    </submittedName>
</protein>
<sequence length="343" mass="36783">MPLMLARKNQALVAFCTALCVQQASAACELYDDDFVWQDIAMDLGQVVVLPNTPVGGVIKEVIEPINRSSGYDLYCDDSGGSRLYRFINAAQQVAVPGFDNVYSTDVEGIGVRAFRRTSIDAYFPGTRPINPNDIGGFSRKHVTSGQFVVQLIKTSENPGSGRIVPNGRFTSYHYDGSPNIPMLTSSFFGTGATVISPSCEVEAGSRNIAVDFGDVANIDFNGVGSYVGGRDFEIRLTCQGGTIDSYKVNIRIDAEQDASNMPGVLKLNNVADSATGVGIQIVQRDGSAEKEIHFNQGINLGSAQTDSSDLVLPLRARYVQTESGRVGAGVANGYATFTIEYP</sequence>
<dbReference type="SUPFAM" id="SSF49401">
    <property type="entry name" value="Bacterial adhesins"/>
    <property type="match status" value="1"/>
</dbReference>
<dbReference type="Proteomes" id="UP001597059">
    <property type="component" value="Unassembled WGS sequence"/>
</dbReference>
<feature type="domain" description="MrkD-like receptor binding" evidence="7">
    <location>
        <begin position="40"/>
        <end position="188"/>
    </location>
</feature>
<feature type="domain" description="Fimbrial-type adhesion" evidence="6">
    <location>
        <begin position="194"/>
        <end position="342"/>
    </location>
</feature>
<dbReference type="Gene3D" id="2.60.40.1090">
    <property type="entry name" value="Fimbrial-type adhesion domain"/>
    <property type="match status" value="1"/>
</dbReference>
<keyword evidence="3 5" id="KW-0732">Signal</keyword>
<dbReference type="InterPro" id="IPR008966">
    <property type="entry name" value="Adhesion_dom_sf"/>
</dbReference>
<dbReference type="Pfam" id="PF00419">
    <property type="entry name" value="Fimbrial"/>
    <property type="match status" value="1"/>
</dbReference>
<comment type="caution">
    <text evidence="8">The sequence shown here is derived from an EMBL/GenBank/DDBJ whole genome shotgun (WGS) entry which is preliminary data.</text>
</comment>
<feature type="signal peptide" evidence="5">
    <location>
        <begin position="1"/>
        <end position="26"/>
    </location>
</feature>
<evidence type="ECO:0000256" key="3">
    <source>
        <dbReference type="ARBA" id="ARBA00022729"/>
    </source>
</evidence>
<gene>
    <name evidence="8" type="ORF">ACFQ45_13255</name>
</gene>
<keyword evidence="4" id="KW-0281">Fimbrium</keyword>
<dbReference type="InterPro" id="IPR050263">
    <property type="entry name" value="Bact_Fimbrial_Adh_Pro"/>
</dbReference>
<comment type="subcellular location">
    <subcellularLocation>
        <location evidence="1">Fimbrium</location>
    </subcellularLocation>
</comment>
<evidence type="ECO:0000313" key="8">
    <source>
        <dbReference type="EMBL" id="MFD1384340.1"/>
    </source>
</evidence>
<evidence type="ECO:0000256" key="1">
    <source>
        <dbReference type="ARBA" id="ARBA00004561"/>
    </source>
</evidence>
<dbReference type="Pfam" id="PF22003">
    <property type="entry name" value="MrkDrd"/>
    <property type="match status" value="1"/>
</dbReference>
<name>A0ABW4B6W0_9GAMM</name>
<dbReference type="Gene3D" id="2.60.40.3310">
    <property type="match status" value="1"/>
</dbReference>
<evidence type="ECO:0000256" key="5">
    <source>
        <dbReference type="SAM" id="SignalP"/>
    </source>
</evidence>
<dbReference type="PANTHER" id="PTHR33420:SF3">
    <property type="entry name" value="FIMBRIAL SUBUNIT ELFA"/>
    <property type="match status" value="1"/>
</dbReference>
<dbReference type="PROSITE" id="PS51257">
    <property type="entry name" value="PROKAR_LIPOPROTEIN"/>
    <property type="match status" value="1"/>
</dbReference>
<reference evidence="9" key="1">
    <citation type="journal article" date="2019" name="Int. J. Syst. Evol. Microbiol.">
        <title>The Global Catalogue of Microorganisms (GCM) 10K type strain sequencing project: providing services to taxonomists for standard genome sequencing and annotation.</title>
        <authorList>
            <consortium name="The Broad Institute Genomics Platform"/>
            <consortium name="The Broad Institute Genome Sequencing Center for Infectious Disease"/>
            <person name="Wu L."/>
            <person name="Ma J."/>
        </authorList>
    </citation>
    <scope>NUCLEOTIDE SEQUENCE [LARGE SCALE GENOMIC DNA]</scope>
    <source>
        <strain evidence="9">JCM 30774</strain>
    </source>
</reference>
<dbReference type="InterPro" id="IPR000259">
    <property type="entry name" value="Adhesion_dom_fimbrial"/>
</dbReference>
<keyword evidence="9" id="KW-1185">Reference proteome</keyword>
<evidence type="ECO:0000313" key="9">
    <source>
        <dbReference type="Proteomes" id="UP001597059"/>
    </source>
</evidence>